<proteinExistence type="predicted"/>
<dbReference type="EMBL" id="FQZZ01000011">
    <property type="protein sequence ID" value="SHK84792.1"/>
    <property type="molecule type" value="Genomic_DNA"/>
</dbReference>
<dbReference type="Proteomes" id="UP000324252">
    <property type="component" value="Unassembled WGS sequence"/>
</dbReference>
<dbReference type="AlphaFoldDB" id="A0A1H0NBV6"/>
<organism evidence="2 3">
    <name type="scientific">Lutimaribacter pacificus</name>
    <dbReference type="NCBI Taxonomy" id="391948"/>
    <lineage>
        <taxon>Bacteria</taxon>
        <taxon>Pseudomonadati</taxon>
        <taxon>Pseudomonadota</taxon>
        <taxon>Alphaproteobacteria</taxon>
        <taxon>Rhodobacterales</taxon>
        <taxon>Roseobacteraceae</taxon>
        <taxon>Lutimaribacter</taxon>
    </lineage>
</organism>
<accession>A0A1H0NBV6</accession>
<keyword evidence="3" id="KW-1185">Reference proteome</keyword>
<evidence type="ECO:0008006" key="4">
    <source>
        <dbReference type="Google" id="ProtNLM"/>
    </source>
</evidence>
<sequence length="453" mass="50337">MQHNNIKHIEAGSTTRPQNKSYPAGGVGQPSKATDGNPGATRRGGIVAPLSRNTDHPDAYQVLHKGFDTLTVAVQAQLPPEVVAYFDAQKELAEKEQQDILIDYNGVQLHMKGHGGAGYRYLANGGPMGAQWAFKKPNPKDPWGIRVIFGSAFMATLGLGAARAHLDTVLDRLGIRTRPEDFSISRVDYCVDILTAAGFILDPEAFVMHSSTNRRDHVANADMAVSGKSGRTTSVTIGSTRARQVIVYDKRAEVIQKHKAHWWLLWNQTRQNAGDPPVGPETGGLGIWRIEFRAGKDLLKDRWNIRTWEDLFTRFGDLSNETGRVIRYTEPSGHDSNRARWPNHPIWDIALGEINTDLIEMYEGTDPTPVKEVQRSHHIGILLKNIKGSTITLAALHGVEQDDLQRFFKDTAKKLSDQIDAEPERTAKQLQDARDRYVFINASGNKSASQPSR</sequence>
<feature type="region of interest" description="Disordered" evidence="1">
    <location>
        <begin position="1"/>
        <end position="54"/>
    </location>
</feature>
<name>A0A1H0NBV6_9RHOB</name>
<feature type="compositionally biased region" description="Polar residues" evidence="1">
    <location>
        <begin position="12"/>
        <end position="21"/>
    </location>
</feature>
<evidence type="ECO:0000313" key="3">
    <source>
        <dbReference type="Proteomes" id="UP000324252"/>
    </source>
</evidence>
<reference evidence="2 3" key="1">
    <citation type="submission" date="2016-11" db="EMBL/GenBank/DDBJ databases">
        <authorList>
            <person name="Varghese N."/>
            <person name="Submissions S."/>
        </authorList>
    </citation>
    <scope>NUCLEOTIDE SEQUENCE [LARGE SCALE GENOMIC DNA]</scope>
    <source>
        <strain evidence="2 3">DSM 29620</strain>
    </source>
</reference>
<evidence type="ECO:0000256" key="1">
    <source>
        <dbReference type="SAM" id="MobiDB-lite"/>
    </source>
</evidence>
<dbReference type="RefSeq" id="WP_149789614.1">
    <property type="nucleotide sequence ID" value="NZ_FNIO01000012.1"/>
</dbReference>
<gene>
    <name evidence="2" type="ORF">SAMN05444142_1112</name>
</gene>
<dbReference type="OrthoDB" id="7605048at2"/>
<protein>
    <recommendedName>
        <fullName evidence="4">Replication initiation factor</fullName>
    </recommendedName>
</protein>
<evidence type="ECO:0000313" key="2">
    <source>
        <dbReference type="EMBL" id="SHK84792.1"/>
    </source>
</evidence>